<dbReference type="InterPro" id="IPR050523">
    <property type="entry name" value="AKR_Detox_Biosynth"/>
</dbReference>
<reference evidence="2 3" key="1">
    <citation type="journal article" date="2011" name="Stand. Genomic Sci.">
        <title>High quality draft genome sequence of Segniliparus rugosus CDC 945(T)= (ATCC BAA-974(T)).</title>
        <authorList>
            <person name="Earl A.M."/>
            <person name="Desjardins C.A."/>
            <person name="Fitzgerald M.G."/>
            <person name="Arachchi H.M."/>
            <person name="Zeng Q."/>
            <person name="Mehta T."/>
            <person name="Griggs A."/>
            <person name="Birren B.W."/>
            <person name="Toney N.C."/>
            <person name="Carr J."/>
            <person name="Posey J."/>
            <person name="Butler W.R."/>
        </authorList>
    </citation>
    <scope>NUCLEOTIDE SEQUENCE [LARGE SCALE GENOMIC DNA]</scope>
    <source>
        <strain evidence="3">ATCC BAA-974 / DSM 45345 / CCUG 50838 / CIP 108380 / JCM 13579 / CDC 945</strain>
    </source>
</reference>
<dbReference type="GO" id="GO:0005829">
    <property type="term" value="C:cytosol"/>
    <property type="evidence" value="ECO:0007669"/>
    <property type="project" value="TreeGrafter"/>
</dbReference>
<dbReference type="Proteomes" id="UP000004816">
    <property type="component" value="Unassembled WGS sequence"/>
</dbReference>
<dbReference type="eggNOG" id="COG0667">
    <property type="taxonomic scope" value="Bacteria"/>
</dbReference>
<sequence>MKYRTLGSSGLRVSRLGLGTLNWGLRTNSDEAAGLVSAFLDAGGTLVDSSPAYADGVSQTILAGLLKSHVKRESLVIASGSGIHPMIHPRVDCSRRALVAQLDDTLRTLGVDHLDLWQVDAWDPHTPVDEVAQTLFYAVRRGSVRYIGVRGFTGWQLATLAARCAEFPLVSAGMEYSLLAREAEGQLLPCAKYHGVGAVVATPLAEGVLTGKYRQGVPKDSRGADPTAAVSVERFRTEAANRIVDGVLTAADGLATSPLAVALAWVRDRLGVSSVLVGARDVAQLTGALAAEELTLPKSIASALDDVSGAQP</sequence>
<dbReference type="RefSeq" id="WP_007468247.1">
    <property type="nucleotide sequence ID" value="NZ_KI391954.1"/>
</dbReference>
<evidence type="ECO:0000313" key="3">
    <source>
        <dbReference type="Proteomes" id="UP000004816"/>
    </source>
</evidence>
<dbReference type="InterPro" id="IPR036812">
    <property type="entry name" value="NAD(P)_OxRdtase_dom_sf"/>
</dbReference>
<dbReference type="AlphaFoldDB" id="E5XN32"/>
<name>E5XN32_SEGRC</name>
<feature type="domain" description="NADP-dependent oxidoreductase" evidence="1">
    <location>
        <begin position="15"/>
        <end position="307"/>
    </location>
</feature>
<comment type="caution">
    <text evidence="2">The sequence shown here is derived from an EMBL/GenBank/DDBJ whole genome shotgun (WGS) entry which is preliminary data.</text>
</comment>
<organism evidence="2 3">
    <name type="scientific">Segniliparus rugosus (strain ATCC BAA-974 / DSM 45345 / CCUG 50838 / CIP 108380 / JCM 13579 / CDC 945)</name>
    <dbReference type="NCBI Taxonomy" id="679197"/>
    <lineage>
        <taxon>Bacteria</taxon>
        <taxon>Bacillati</taxon>
        <taxon>Actinomycetota</taxon>
        <taxon>Actinomycetes</taxon>
        <taxon>Mycobacteriales</taxon>
        <taxon>Segniliparaceae</taxon>
        <taxon>Segniliparus</taxon>
    </lineage>
</organism>
<dbReference type="EMBL" id="ACZI02000003">
    <property type="protein sequence ID" value="EFV14239.1"/>
    <property type="molecule type" value="Genomic_DNA"/>
</dbReference>
<dbReference type="OrthoDB" id="9768793at2"/>
<accession>E5XN32</accession>
<dbReference type="HOGENOM" id="CLU_023205_2_0_11"/>
<dbReference type="SUPFAM" id="SSF51430">
    <property type="entry name" value="NAD(P)-linked oxidoreductase"/>
    <property type="match status" value="1"/>
</dbReference>
<dbReference type="Gene3D" id="3.20.20.100">
    <property type="entry name" value="NADP-dependent oxidoreductase domain"/>
    <property type="match status" value="1"/>
</dbReference>
<dbReference type="Pfam" id="PF00248">
    <property type="entry name" value="Aldo_ket_red"/>
    <property type="match status" value="1"/>
</dbReference>
<dbReference type="InterPro" id="IPR023210">
    <property type="entry name" value="NADP_OxRdtase_dom"/>
</dbReference>
<proteinExistence type="predicted"/>
<dbReference type="PANTHER" id="PTHR43364:SF18">
    <property type="entry name" value="OXIDOREDUCTASE"/>
    <property type="match status" value="1"/>
</dbReference>
<keyword evidence="3" id="KW-1185">Reference proteome</keyword>
<dbReference type="STRING" id="679197.HMPREF9336_00902"/>
<evidence type="ECO:0000313" key="2">
    <source>
        <dbReference type="EMBL" id="EFV14239.1"/>
    </source>
</evidence>
<evidence type="ECO:0000259" key="1">
    <source>
        <dbReference type="Pfam" id="PF00248"/>
    </source>
</evidence>
<dbReference type="PANTHER" id="PTHR43364">
    <property type="entry name" value="NADH-SPECIFIC METHYLGLYOXAL REDUCTASE-RELATED"/>
    <property type="match status" value="1"/>
</dbReference>
<protein>
    <recommendedName>
        <fullName evidence="1">NADP-dependent oxidoreductase domain-containing protein</fullName>
    </recommendedName>
</protein>
<gene>
    <name evidence="2" type="ORF">HMPREF9336_00902</name>
</gene>